<dbReference type="Proteomes" id="UP000232188">
    <property type="component" value="Unassembled WGS sequence"/>
</dbReference>
<proteinExistence type="predicted"/>
<dbReference type="EMBL" id="NPDV01000009">
    <property type="protein sequence ID" value="PJZ53107.1"/>
    <property type="molecule type" value="Genomic_DNA"/>
</dbReference>
<reference evidence="3 4" key="1">
    <citation type="submission" date="2017-07" db="EMBL/GenBank/DDBJ databases">
        <title>Leptospira spp. isolated from tropical soils.</title>
        <authorList>
            <person name="Thibeaux R."/>
            <person name="Iraola G."/>
            <person name="Ferres I."/>
            <person name="Bierque E."/>
            <person name="Girault D."/>
            <person name="Soupe-Gilbert M.-E."/>
            <person name="Picardeau M."/>
            <person name="Goarant C."/>
        </authorList>
    </citation>
    <scope>NUCLEOTIDE SEQUENCE [LARGE SCALE GENOMIC DNA]</scope>
    <source>
        <strain evidence="1 4">FH2-B-C1</strain>
        <strain evidence="2 3">FH2-B-D1</strain>
    </source>
</reference>
<dbReference type="AlphaFoldDB" id="A0A2M9YNH7"/>
<dbReference type="EMBL" id="NPDU01000021">
    <property type="protein sequence ID" value="PJZ62104.1"/>
    <property type="molecule type" value="Genomic_DNA"/>
</dbReference>
<name>A0A2M9YNH7_9LEPT</name>
<evidence type="ECO:0000313" key="2">
    <source>
        <dbReference type="EMBL" id="PJZ62104.1"/>
    </source>
</evidence>
<organism evidence="1 4">
    <name type="scientific">Leptospira adleri</name>
    <dbReference type="NCBI Taxonomy" id="2023186"/>
    <lineage>
        <taxon>Bacteria</taxon>
        <taxon>Pseudomonadati</taxon>
        <taxon>Spirochaetota</taxon>
        <taxon>Spirochaetia</taxon>
        <taxon>Leptospirales</taxon>
        <taxon>Leptospiraceae</taxon>
        <taxon>Leptospira</taxon>
    </lineage>
</organism>
<sequence length="78" mass="9327">MEDFFPALPNNYFRKILPFRNGVEEFSIFLISFNSFEKKNSPSILPSSSYLNFSFHFFRFFFSESNRREGTVFILKGF</sequence>
<protein>
    <submittedName>
        <fullName evidence="1">Uncharacterized protein</fullName>
    </submittedName>
</protein>
<keyword evidence="3" id="KW-1185">Reference proteome</keyword>
<evidence type="ECO:0000313" key="3">
    <source>
        <dbReference type="Proteomes" id="UP000232149"/>
    </source>
</evidence>
<gene>
    <name evidence="2" type="ORF">CH376_09975</name>
    <name evidence="1" type="ORF">CH380_11875</name>
</gene>
<evidence type="ECO:0000313" key="4">
    <source>
        <dbReference type="Proteomes" id="UP000232188"/>
    </source>
</evidence>
<accession>A0A2M9YNH7</accession>
<evidence type="ECO:0000313" key="1">
    <source>
        <dbReference type="EMBL" id="PJZ53107.1"/>
    </source>
</evidence>
<comment type="caution">
    <text evidence="1">The sequence shown here is derived from an EMBL/GenBank/DDBJ whole genome shotgun (WGS) entry which is preliminary data.</text>
</comment>
<dbReference type="Proteomes" id="UP000232149">
    <property type="component" value="Unassembled WGS sequence"/>
</dbReference>